<dbReference type="Pfam" id="PF00535">
    <property type="entry name" value="Glycos_transf_2"/>
    <property type="match status" value="1"/>
</dbReference>
<reference evidence="2" key="2">
    <citation type="submission" date="2020-09" db="EMBL/GenBank/DDBJ databases">
        <authorList>
            <person name="Sun Q."/>
            <person name="Kim S."/>
        </authorList>
    </citation>
    <scope>NUCLEOTIDE SEQUENCE</scope>
    <source>
        <strain evidence="2">KCTC 22164</strain>
    </source>
</reference>
<dbReference type="InterPro" id="IPR050834">
    <property type="entry name" value="Glycosyltransf_2"/>
</dbReference>
<comment type="caution">
    <text evidence="2">The sequence shown here is derived from an EMBL/GenBank/DDBJ whole genome shotgun (WGS) entry which is preliminary data.</text>
</comment>
<organism evidence="2 3">
    <name type="scientific">Alteromonas halophila</name>
    <dbReference type="NCBI Taxonomy" id="516698"/>
    <lineage>
        <taxon>Bacteria</taxon>
        <taxon>Pseudomonadati</taxon>
        <taxon>Pseudomonadota</taxon>
        <taxon>Gammaproteobacteria</taxon>
        <taxon>Alteromonadales</taxon>
        <taxon>Alteromonadaceae</taxon>
        <taxon>Alteromonas/Salinimonas group</taxon>
        <taxon>Alteromonas</taxon>
    </lineage>
</organism>
<gene>
    <name evidence="2" type="ORF">GCM10007391_18850</name>
</gene>
<dbReference type="CDD" id="cd06420">
    <property type="entry name" value="GT2_Chondriotin_Pol_N"/>
    <property type="match status" value="1"/>
</dbReference>
<keyword evidence="3" id="KW-1185">Reference proteome</keyword>
<dbReference type="AlphaFoldDB" id="A0A918JN79"/>
<evidence type="ECO:0000313" key="2">
    <source>
        <dbReference type="EMBL" id="GGW85190.1"/>
    </source>
</evidence>
<dbReference type="EMBL" id="BMXP01000003">
    <property type="protein sequence ID" value="GGW85190.1"/>
    <property type="molecule type" value="Genomic_DNA"/>
</dbReference>
<dbReference type="PANTHER" id="PTHR43685:SF3">
    <property type="entry name" value="SLR2126 PROTEIN"/>
    <property type="match status" value="1"/>
</dbReference>
<name>A0A918JN79_9ALTE</name>
<dbReference type="SUPFAM" id="SSF53448">
    <property type="entry name" value="Nucleotide-diphospho-sugar transferases"/>
    <property type="match status" value="1"/>
</dbReference>
<proteinExistence type="predicted"/>
<evidence type="ECO:0000313" key="3">
    <source>
        <dbReference type="Proteomes" id="UP000631300"/>
    </source>
</evidence>
<dbReference type="PANTHER" id="PTHR43685">
    <property type="entry name" value="GLYCOSYLTRANSFERASE"/>
    <property type="match status" value="1"/>
</dbReference>
<evidence type="ECO:0000259" key="1">
    <source>
        <dbReference type="Pfam" id="PF00535"/>
    </source>
</evidence>
<protein>
    <recommendedName>
        <fullName evidence="1">Glycosyltransferase 2-like domain-containing protein</fullName>
    </recommendedName>
</protein>
<dbReference type="InterPro" id="IPR029044">
    <property type="entry name" value="Nucleotide-diphossugar_trans"/>
</dbReference>
<feature type="domain" description="Glycosyltransferase 2-like" evidence="1">
    <location>
        <begin position="4"/>
        <end position="103"/>
    </location>
</feature>
<dbReference type="RefSeq" id="WP_189405714.1">
    <property type="nucleotide sequence ID" value="NZ_BMXP01000003.1"/>
</dbReference>
<accession>A0A918JN79</accession>
<dbReference type="Proteomes" id="UP000631300">
    <property type="component" value="Unassembled WGS sequence"/>
</dbReference>
<sequence length="271" mass="30666">MSVSVIFTTYNSPDWLEKTLWGLYYQSVQDFEIVVADDGSGEETRARITQFIKQSGRHVTHVWQPDDGFQKTRILNKAIKQSSGDYLIFTDGDCICRSDFVATHLHYRAPGYILSGGYFKLPMQTSKLITRSDIANGNAFNLEWLLSHGLKKTHKTMKLTASGWWARALNAVTPAKATWNGHNASGWRCDIIAANGFDERMQYGGEDREFGERLFNQGIKARQIRYSAVCVHLDHARGYATAQARSENNAIRAHTKLHRMTQTPFGLEKLG</sequence>
<dbReference type="InterPro" id="IPR001173">
    <property type="entry name" value="Glyco_trans_2-like"/>
</dbReference>
<dbReference type="Gene3D" id="3.90.550.10">
    <property type="entry name" value="Spore Coat Polysaccharide Biosynthesis Protein SpsA, Chain A"/>
    <property type="match status" value="1"/>
</dbReference>
<reference evidence="2" key="1">
    <citation type="journal article" date="2014" name="Int. J. Syst. Evol. Microbiol.">
        <title>Complete genome sequence of Corynebacterium casei LMG S-19264T (=DSM 44701T), isolated from a smear-ripened cheese.</title>
        <authorList>
            <consortium name="US DOE Joint Genome Institute (JGI-PGF)"/>
            <person name="Walter F."/>
            <person name="Albersmeier A."/>
            <person name="Kalinowski J."/>
            <person name="Ruckert C."/>
        </authorList>
    </citation>
    <scope>NUCLEOTIDE SEQUENCE</scope>
    <source>
        <strain evidence="2">KCTC 22164</strain>
    </source>
</reference>